<keyword evidence="1" id="KW-0614">Plasmid</keyword>
<dbReference type="EMBL" id="CP007648">
    <property type="protein sequence ID" value="AIR11774.1"/>
    <property type="molecule type" value="Genomic_DNA"/>
</dbReference>
<geneLocation type="plasmid" evidence="1 2">
    <name>pMP1046B</name>
</geneLocation>
<evidence type="ECO:0000313" key="2">
    <source>
        <dbReference type="Proteomes" id="UP000029488"/>
    </source>
</evidence>
<evidence type="ECO:0000313" key="1">
    <source>
        <dbReference type="EMBL" id="AIR11774.1"/>
    </source>
</evidence>
<protein>
    <submittedName>
        <fullName evidence="1">Uncharacterized protein</fullName>
    </submittedName>
</protein>
<sequence>MFKLPKIKYKKYDDITLFDFGVYTYINSLTNRYYDYTNYIEMTNKKMLLQSIKMIFAKSNNHNLRIMPKVKETIDKLEKYRLLDFESNRVAIPLVQERYTYIPHIDIEHITNAMLKTNYKHMKYFEALGTYALMCSTNFSENTNRLNSSANGIVIAPRSVRAWTAAKINVIKSDIPSKRKLDKEEQDKYSNQVIDNALDWLEDNNLIATVHIYDYHPKFQDFRETTYYTSFRNIEGLYYFYETYANSEYNKYIKLDEVDAMKNYNGSVNVITEEYCQQMNDIIQTI</sequence>
<dbReference type="Proteomes" id="UP000029488">
    <property type="component" value="Plasmid pMP1046B"/>
</dbReference>
<organism evidence="1 2">
    <name type="scientific">Ligilactobacillus salivarius</name>
    <dbReference type="NCBI Taxonomy" id="1624"/>
    <lineage>
        <taxon>Bacteria</taxon>
        <taxon>Bacillati</taxon>
        <taxon>Bacillota</taxon>
        <taxon>Bacilli</taxon>
        <taxon>Lactobacillales</taxon>
        <taxon>Lactobacillaceae</taxon>
        <taxon>Ligilactobacillus</taxon>
    </lineage>
</organism>
<gene>
    <name evidence="1" type="ORF">LSJ_3158c</name>
</gene>
<proteinExistence type="predicted"/>
<dbReference type="KEGG" id="lsj:LSJ_3158c"/>
<accession>A0A089QFG1</accession>
<name>A0A089QFG1_9LACO</name>
<reference evidence="1 2" key="1">
    <citation type="journal article" date="2014" name="BMC Genomics">
        <title>Unusual genome complexity in Lactobacillus salivarius JCM1046.</title>
        <authorList>
            <person name="Raftis E.J."/>
            <person name="Forde B.M."/>
            <person name="Claesson M.J."/>
            <person name="O'Toole P.W."/>
        </authorList>
    </citation>
    <scope>NUCLEOTIDE SEQUENCE [LARGE SCALE GENOMIC DNA]</scope>
    <source>
        <strain evidence="1 2">JCM1046</strain>
        <plasmid evidence="1 2">pMP1046B</plasmid>
    </source>
</reference>
<dbReference type="AlphaFoldDB" id="A0A089QFG1"/>